<gene>
    <name evidence="1" type="ORF">TIFTF001_046876</name>
</gene>
<dbReference type="AlphaFoldDB" id="A0AA88CUK6"/>
<comment type="caution">
    <text evidence="1">The sequence shown here is derived from an EMBL/GenBank/DDBJ whole genome shotgun (WGS) entry which is preliminary data.</text>
</comment>
<accession>A0AA88CUK6</accession>
<organism evidence="1 2">
    <name type="scientific">Ficus carica</name>
    <name type="common">Common fig</name>
    <dbReference type="NCBI Taxonomy" id="3494"/>
    <lineage>
        <taxon>Eukaryota</taxon>
        <taxon>Viridiplantae</taxon>
        <taxon>Streptophyta</taxon>
        <taxon>Embryophyta</taxon>
        <taxon>Tracheophyta</taxon>
        <taxon>Spermatophyta</taxon>
        <taxon>Magnoliopsida</taxon>
        <taxon>eudicotyledons</taxon>
        <taxon>Gunneridae</taxon>
        <taxon>Pentapetalae</taxon>
        <taxon>rosids</taxon>
        <taxon>fabids</taxon>
        <taxon>Rosales</taxon>
        <taxon>Moraceae</taxon>
        <taxon>Ficeae</taxon>
        <taxon>Ficus</taxon>
    </lineage>
</organism>
<protein>
    <submittedName>
        <fullName evidence="1">Uncharacterized protein</fullName>
    </submittedName>
</protein>
<keyword evidence="2" id="KW-1185">Reference proteome</keyword>
<proteinExistence type="predicted"/>
<dbReference type="PANTHER" id="PTHR48435">
    <property type="entry name" value="POLYPROTEIN"/>
    <property type="match status" value="1"/>
</dbReference>
<evidence type="ECO:0000313" key="1">
    <source>
        <dbReference type="EMBL" id="GMN18939.1"/>
    </source>
</evidence>
<dbReference type="EMBL" id="BTGU01005005">
    <property type="protein sequence ID" value="GMN18939.1"/>
    <property type="molecule type" value="Genomic_DNA"/>
</dbReference>
<dbReference type="PANTHER" id="PTHR48435:SF1">
    <property type="entry name" value="POLYPROTEIN"/>
    <property type="match status" value="1"/>
</dbReference>
<dbReference type="InterPro" id="IPR053098">
    <property type="entry name" value="Petuviruses_polyprotein"/>
</dbReference>
<name>A0AA88CUK6_FICCA</name>
<reference evidence="1" key="1">
    <citation type="submission" date="2023-07" db="EMBL/GenBank/DDBJ databases">
        <title>draft genome sequence of fig (Ficus carica).</title>
        <authorList>
            <person name="Takahashi T."/>
            <person name="Nishimura K."/>
        </authorList>
    </citation>
    <scope>NUCLEOTIDE SEQUENCE</scope>
</reference>
<evidence type="ECO:0000313" key="2">
    <source>
        <dbReference type="Proteomes" id="UP001187192"/>
    </source>
</evidence>
<sequence length="135" mass="14992">MAPNSIFTTLHYQMVYRVQNHALDLALPGTTEALMITADSQNAPMCTQIPKQVPTEELKKLLPDSWVTNYEKLHQYHVAVQSSNATFTTQKNGSTLITFNKPEEAPSSLFPTQHMMTLITPAKAEILSFSSNGIP</sequence>
<dbReference type="Proteomes" id="UP001187192">
    <property type="component" value="Unassembled WGS sequence"/>
</dbReference>